<dbReference type="GO" id="GO:0005737">
    <property type="term" value="C:cytoplasm"/>
    <property type="evidence" value="ECO:0007669"/>
    <property type="project" value="UniProtKB-SubCell"/>
</dbReference>
<dbReference type="Pfam" id="PF05395">
    <property type="entry name" value="DARPP-32"/>
    <property type="match status" value="1"/>
</dbReference>
<evidence type="ECO:0000256" key="6">
    <source>
        <dbReference type="ARBA" id="ARBA00022553"/>
    </source>
</evidence>
<evidence type="ECO:0000256" key="1">
    <source>
        <dbReference type="ARBA" id="ARBA00002900"/>
    </source>
</evidence>
<organism evidence="11 12">
    <name type="scientific">Chelydra serpentina</name>
    <name type="common">Snapping turtle</name>
    <name type="synonym">Testudo serpentina</name>
    <dbReference type="NCBI Taxonomy" id="8475"/>
    <lineage>
        <taxon>Eukaryota</taxon>
        <taxon>Metazoa</taxon>
        <taxon>Chordata</taxon>
        <taxon>Craniata</taxon>
        <taxon>Vertebrata</taxon>
        <taxon>Euteleostomi</taxon>
        <taxon>Archelosauria</taxon>
        <taxon>Testudinata</taxon>
        <taxon>Testudines</taxon>
        <taxon>Cryptodira</taxon>
        <taxon>Durocryptodira</taxon>
        <taxon>Americhelydia</taxon>
        <taxon>Chelydroidea</taxon>
        <taxon>Chelydridae</taxon>
        <taxon>Chelydra</taxon>
    </lineage>
</organism>
<dbReference type="InterPro" id="IPR008466">
    <property type="entry name" value="PPP1R1A/B/C"/>
</dbReference>
<comment type="function">
    <text evidence="1">Inhibitor of protein-phosphatase 1.</text>
</comment>
<comment type="similarity">
    <text evidence="3">Belongs to the protein phosphatase inhibitor 1 family.</text>
</comment>
<dbReference type="Ensembl" id="ENSCSRT00000021520.1">
    <property type="protein sequence ID" value="ENSCSRP00000020607.1"/>
    <property type="gene ID" value="ENSCSRG00000015597.1"/>
</dbReference>
<dbReference type="GO" id="GO:0004864">
    <property type="term" value="F:protein phosphatase inhibitor activity"/>
    <property type="evidence" value="ECO:0007669"/>
    <property type="project" value="UniProtKB-KW"/>
</dbReference>
<name>A0A8C3XT26_CHESE</name>
<dbReference type="GO" id="GO:0035556">
    <property type="term" value="P:intracellular signal transduction"/>
    <property type="evidence" value="ECO:0007669"/>
    <property type="project" value="TreeGrafter"/>
</dbReference>
<sequence>MDPKDRKKIQFSVPAPPSQLDPRAVDMIRRRRPTPAMLFQMSEHSSPGESRTLGEAHLLKTKRTNPCVYTPPSLKVYASHACPSSPTRLMYHSSPASSPREAYSLFIVLCNPRSLTSLLMDTLWVFHGLGGSESQLVSFTSCFWSVSHFPAVSLGFQKPQNPLDHNFGGEPAHCLFPRPPYPIKNSQFKRLRTEG</sequence>
<evidence type="ECO:0000256" key="5">
    <source>
        <dbReference type="ARBA" id="ARBA00022490"/>
    </source>
</evidence>
<feature type="region of interest" description="Disordered" evidence="10">
    <location>
        <begin position="1"/>
        <end position="21"/>
    </location>
</feature>
<accession>A0A8C3XT26</accession>
<evidence type="ECO:0000256" key="8">
    <source>
        <dbReference type="ARBA" id="ARBA00029874"/>
    </source>
</evidence>
<reference evidence="11" key="2">
    <citation type="submission" date="2025-09" db="UniProtKB">
        <authorList>
            <consortium name="Ensembl"/>
        </authorList>
    </citation>
    <scope>IDENTIFICATION</scope>
</reference>
<keyword evidence="6" id="KW-0597">Phosphoprotein</keyword>
<evidence type="ECO:0000256" key="4">
    <source>
        <dbReference type="ARBA" id="ARBA00020090"/>
    </source>
</evidence>
<evidence type="ECO:0000256" key="7">
    <source>
        <dbReference type="ARBA" id="ARBA00023272"/>
    </source>
</evidence>
<keyword evidence="12" id="KW-1185">Reference proteome</keyword>
<reference evidence="11" key="1">
    <citation type="submission" date="2025-08" db="UniProtKB">
        <authorList>
            <consortium name="Ensembl"/>
        </authorList>
    </citation>
    <scope>IDENTIFICATION</scope>
</reference>
<evidence type="ECO:0000256" key="10">
    <source>
        <dbReference type="SAM" id="MobiDB-lite"/>
    </source>
</evidence>
<keyword evidence="7" id="KW-0650">Protein phosphatase inhibitor</keyword>
<comment type="subcellular location">
    <subcellularLocation>
        <location evidence="2">Cytoplasm</location>
    </subcellularLocation>
</comment>
<evidence type="ECO:0000313" key="12">
    <source>
        <dbReference type="Proteomes" id="UP000694403"/>
    </source>
</evidence>
<evidence type="ECO:0000256" key="3">
    <source>
        <dbReference type="ARBA" id="ARBA00007775"/>
    </source>
</evidence>
<proteinExistence type="inferred from homology"/>
<dbReference type="AlphaFoldDB" id="A0A8C3XT26"/>
<keyword evidence="5" id="KW-0963">Cytoplasm</keyword>
<evidence type="ECO:0000313" key="11">
    <source>
        <dbReference type="Ensembl" id="ENSCSRP00000020607.1"/>
    </source>
</evidence>
<dbReference type="Proteomes" id="UP000694403">
    <property type="component" value="Unplaced"/>
</dbReference>
<evidence type="ECO:0000256" key="2">
    <source>
        <dbReference type="ARBA" id="ARBA00004496"/>
    </source>
</evidence>
<protein>
    <recommendedName>
        <fullName evidence="4">Protein phosphatase 1 regulatory subunit 1B</fullName>
    </recommendedName>
    <alternativeName>
        <fullName evidence="8">DARPP-32</fullName>
    </alternativeName>
    <alternativeName>
        <fullName evidence="9">Dopamine- and cAMP-regulated neuronal phosphoprotein</fullName>
    </alternativeName>
</protein>
<evidence type="ECO:0000256" key="9">
    <source>
        <dbReference type="ARBA" id="ARBA00030254"/>
    </source>
</evidence>
<dbReference type="PANTHER" id="PTHR15417:SF2">
    <property type="entry name" value="PROTEIN PHOSPHATASE 1 REGULATORY SUBUNIT 1B"/>
    <property type="match status" value="1"/>
</dbReference>
<dbReference type="PANTHER" id="PTHR15417">
    <property type="entry name" value="PROTEIN PHOSPHATASE INHIBITOR AND DOPAMINE- AND CAMP-REGULATED NEURONAL PHOSPHOPROTEIN"/>
    <property type="match status" value="1"/>
</dbReference>